<evidence type="ECO:0000313" key="1">
    <source>
        <dbReference type="EMBL" id="GAJ03955.1"/>
    </source>
</evidence>
<organism evidence="1">
    <name type="scientific">marine sediment metagenome</name>
    <dbReference type="NCBI Taxonomy" id="412755"/>
    <lineage>
        <taxon>unclassified sequences</taxon>
        <taxon>metagenomes</taxon>
        <taxon>ecological metagenomes</taxon>
    </lineage>
</organism>
<sequence length="131" mass="14561">MPEPRKGWGLRIAEWIRVWSAYGFNWLIDNVPLLRPLKLAQGIGFLLPTPEKEPIPFLDELHGIPGVPESTKRAIRAFQKYAARTEVPINELLAGMTLKDLIAGYLSPVAVHAAFHMAGQLQIARPDPTTA</sequence>
<dbReference type="AlphaFoldDB" id="X1VCM4"/>
<dbReference type="EMBL" id="BARW01032873">
    <property type="protein sequence ID" value="GAJ03955.1"/>
    <property type="molecule type" value="Genomic_DNA"/>
</dbReference>
<gene>
    <name evidence="1" type="ORF">S12H4_51923</name>
</gene>
<feature type="non-terminal residue" evidence="1">
    <location>
        <position position="131"/>
    </location>
</feature>
<name>X1VCM4_9ZZZZ</name>
<accession>X1VCM4</accession>
<comment type="caution">
    <text evidence="1">The sequence shown here is derived from an EMBL/GenBank/DDBJ whole genome shotgun (WGS) entry which is preliminary data.</text>
</comment>
<proteinExistence type="predicted"/>
<protein>
    <submittedName>
        <fullName evidence="1">Uncharacterized protein</fullName>
    </submittedName>
</protein>
<reference evidence="1" key="1">
    <citation type="journal article" date="2014" name="Front. Microbiol.">
        <title>High frequency of phylogenetically diverse reductive dehalogenase-homologous genes in deep subseafloor sedimentary metagenomes.</title>
        <authorList>
            <person name="Kawai M."/>
            <person name="Futagami T."/>
            <person name="Toyoda A."/>
            <person name="Takaki Y."/>
            <person name="Nishi S."/>
            <person name="Hori S."/>
            <person name="Arai W."/>
            <person name="Tsubouchi T."/>
            <person name="Morono Y."/>
            <person name="Uchiyama I."/>
            <person name="Ito T."/>
            <person name="Fujiyama A."/>
            <person name="Inagaki F."/>
            <person name="Takami H."/>
        </authorList>
    </citation>
    <scope>NUCLEOTIDE SEQUENCE</scope>
    <source>
        <strain evidence="1">Expedition CK06-06</strain>
    </source>
</reference>